<evidence type="ECO:0000256" key="1">
    <source>
        <dbReference type="SAM" id="MobiDB-lite"/>
    </source>
</evidence>
<dbReference type="PANTHER" id="PTHR47326:SF1">
    <property type="entry name" value="HTH PSQ-TYPE DOMAIN-CONTAINING PROTEIN"/>
    <property type="match status" value="1"/>
</dbReference>
<reference evidence="2 3" key="1">
    <citation type="journal article" date="2019" name="Sci. Rep.">
        <title>Orb-weaving spider Araneus ventricosus genome elucidates the spidroin gene catalogue.</title>
        <authorList>
            <person name="Kono N."/>
            <person name="Nakamura H."/>
            <person name="Ohtoshi R."/>
            <person name="Moran D.A.P."/>
            <person name="Shinohara A."/>
            <person name="Yoshida Y."/>
            <person name="Fujiwara M."/>
            <person name="Mori M."/>
            <person name="Tomita M."/>
            <person name="Arakawa K."/>
        </authorList>
    </citation>
    <scope>NUCLEOTIDE SEQUENCE [LARGE SCALE GENOMIC DNA]</scope>
</reference>
<feature type="region of interest" description="Disordered" evidence="1">
    <location>
        <begin position="1"/>
        <end position="20"/>
    </location>
</feature>
<sequence>MNREPSSRTPDIEENVPSLSTRSVAHADGVSLSSVWRILRGNEMHPYHVQRVPSLQPGDYVPRIAFAQWYLEKCATDPIFQAKELFTDEAGILHKGRNIQHT</sequence>
<proteinExistence type="predicted"/>
<evidence type="ECO:0000313" key="2">
    <source>
        <dbReference type="EMBL" id="GBM89257.1"/>
    </source>
</evidence>
<dbReference type="Proteomes" id="UP000499080">
    <property type="component" value="Unassembled WGS sequence"/>
</dbReference>
<organism evidence="2 3">
    <name type="scientific">Araneus ventricosus</name>
    <name type="common">Orbweaver spider</name>
    <name type="synonym">Epeira ventricosa</name>
    <dbReference type="NCBI Taxonomy" id="182803"/>
    <lineage>
        <taxon>Eukaryota</taxon>
        <taxon>Metazoa</taxon>
        <taxon>Ecdysozoa</taxon>
        <taxon>Arthropoda</taxon>
        <taxon>Chelicerata</taxon>
        <taxon>Arachnida</taxon>
        <taxon>Araneae</taxon>
        <taxon>Araneomorphae</taxon>
        <taxon>Entelegynae</taxon>
        <taxon>Araneoidea</taxon>
        <taxon>Araneidae</taxon>
        <taxon>Araneus</taxon>
    </lineage>
</organism>
<dbReference type="EMBL" id="BGPR01003527">
    <property type="protein sequence ID" value="GBM89257.1"/>
    <property type="molecule type" value="Genomic_DNA"/>
</dbReference>
<gene>
    <name evidence="2" type="ORF">AVEN_180410_1</name>
</gene>
<accession>A0A4Y2JGY2</accession>
<comment type="caution">
    <text evidence="2">The sequence shown here is derived from an EMBL/GenBank/DDBJ whole genome shotgun (WGS) entry which is preliminary data.</text>
</comment>
<protein>
    <recommendedName>
        <fullName evidence="4">Transposase Tc1-like domain-containing protein</fullName>
    </recommendedName>
</protein>
<dbReference type="AlphaFoldDB" id="A0A4Y2JGY2"/>
<keyword evidence="3" id="KW-1185">Reference proteome</keyword>
<evidence type="ECO:0008006" key="4">
    <source>
        <dbReference type="Google" id="ProtNLM"/>
    </source>
</evidence>
<evidence type="ECO:0000313" key="3">
    <source>
        <dbReference type="Proteomes" id="UP000499080"/>
    </source>
</evidence>
<dbReference type="PANTHER" id="PTHR47326">
    <property type="entry name" value="TRANSPOSABLE ELEMENT TC3 TRANSPOSASE-LIKE PROTEIN"/>
    <property type="match status" value="1"/>
</dbReference>
<dbReference type="OrthoDB" id="8009894at2759"/>
<name>A0A4Y2JGY2_ARAVE</name>